<organism evidence="3">
    <name type="scientific">Aegilops tauschii</name>
    <name type="common">Tausch's goatgrass</name>
    <name type="synonym">Aegilops squarrosa</name>
    <dbReference type="NCBI Taxonomy" id="37682"/>
    <lineage>
        <taxon>Eukaryota</taxon>
        <taxon>Viridiplantae</taxon>
        <taxon>Streptophyta</taxon>
        <taxon>Embryophyta</taxon>
        <taxon>Tracheophyta</taxon>
        <taxon>Spermatophyta</taxon>
        <taxon>Magnoliopsida</taxon>
        <taxon>Liliopsida</taxon>
        <taxon>Poales</taxon>
        <taxon>Poaceae</taxon>
        <taxon>BOP clade</taxon>
        <taxon>Pooideae</taxon>
        <taxon>Triticodae</taxon>
        <taxon>Triticeae</taxon>
        <taxon>Triticinae</taxon>
        <taxon>Aegilops</taxon>
    </lineage>
</organism>
<accession>M8C9N9</accession>
<reference evidence="3" key="1">
    <citation type="submission" date="2015-06" db="UniProtKB">
        <authorList>
            <consortium name="EnsemblPlants"/>
        </authorList>
    </citation>
    <scope>IDENTIFICATION</scope>
</reference>
<dbReference type="Gene3D" id="3.40.50.150">
    <property type="entry name" value="Vaccinia Virus protein VP39"/>
    <property type="match status" value="1"/>
</dbReference>
<dbReference type="GO" id="GO:0008168">
    <property type="term" value="F:methyltransferase activity"/>
    <property type="evidence" value="ECO:0007669"/>
    <property type="project" value="InterPro"/>
</dbReference>
<keyword evidence="2" id="KW-0460">Magnesium</keyword>
<dbReference type="Pfam" id="PF03492">
    <property type="entry name" value="Methyltransf_7"/>
    <property type="match status" value="1"/>
</dbReference>
<dbReference type="ExpressionAtlas" id="M8C9N9">
    <property type="expression patterns" value="baseline"/>
</dbReference>
<dbReference type="Gene3D" id="1.10.1200.270">
    <property type="entry name" value="Methyltransferase, alpha-helical capping domain"/>
    <property type="match status" value="1"/>
</dbReference>
<dbReference type="InterPro" id="IPR005299">
    <property type="entry name" value="MeTrfase_7"/>
</dbReference>
<dbReference type="InterPro" id="IPR042086">
    <property type="entry name" value="MeTrfase_capping"/>
</dbReference>
<protein>
    <submittedName>
        <fullName evidence="3">Jasmonate O-methyltransferase</fullName>
    </submittedName>
</protein>
<name>M8C9N9_AEGTA</name>
<keyword evidence="1" id="KW-0479">Metal-binding</keyword>
<dbReference type="PANTHER" id="PTHR31009">
    <property type="entry name" value="S-ADENOSYL-L-METHIONINE:CARBOXYL METHYLTRANSFERASE FAMILY PROTEIN"/>
    <property type="match status" value="1"/>
</dbReference>
<evidence type="ECO:0000313" key="3">
    <source>
        <dbReference type="EnsemblPlants" id="EMT30813"/>
    </source>
</evidence>
<dbReference type="EnsemblPlants" id="EMT30813">
    <property type="protein sequence ID" value="EMT30813"/>
    <property type="gene ID" value="F775_21576"/>
</dbReference>
<evidence type="ECO:0000256" key="1">
    <source>
        <dbReference type="ARBA" id="ARBA00022723"/>
    </source>
</evidence>
<dbReference type="InterPro" id="IPR029063">
    <property type="entry name" value="SAM-dependent_MTases_sf"/>
</dbReference>
<dbReference type="AlphaFoldDB" id="M8C9N9"/>
<evidence type="ECO:0000256" key="2">
    <source>
        <dbReference type="ARBA" id="ARBA00022842"/>
    </source>
</evidence>
<dbReference type="GO" id="GO:0046872">
    <property type="term" value="F:metal ion binding"/>
    <property type="evidence" value="ECO:0007669"/>
    <property type="project" value="UniProtKB-KW"/>
</dbReference>
<sequence>MVHEAYSQQFKNDFTHFLKLRANGMAPRGWMIISIIGRPSDGSTFEFLHTWEVIAQTLSIMASEHFGDMMDEFAGIGKWYWSLEGNLQDMLAKDTLVAVSLSKTAMKIKNHMKY</sequence>
<dbReference type="SUPFAM" id="SSF53335">
    <property type="entry name" value="S-adenosyl-L-methionine-dependent methyltransferases"/>
    <property type="match status" value="1"/>
</dbReference>
<proteinExistence type="predicted"/>